<evidence type="ECO:0000313" key="2">
    <source>
        <dbReference type="EMBL" id="NAS21670.1"/>
    </source>
</evidence>
<protein>
    <submittedName>
        <fullName evidence="2">Uncharacterized protein</fullName>
    </submittedName>
</protein>
<organism evidence="2 3">
    <name type="scientific">Herbidospora solisilvae</name>
    <dbReference type="NCBI Taxonomy" id="2696284"/>
    <lineage>
        <taxon>Bacteria</taxon>
        <taxon>Bacillati</taxon>
        <taxon>Actinomycetota</taxon>
        <taxon>Actinomycetes</taxon>
        <taxon>Streptosporangiales</taxon>
        <taxon>Streptosporangiaceae</taxon>
        <taxon>Herbidospora</taxon>
    </lineage>
</organism>
<keyword evidence="3" id="KW-1185">Reference proteome</keyword>
<proteinExistence type="predicted"/>
<sequence length="185" mass="20164">MARSTGKRRRSRSRTAEVVVGVSCLGLGVTAVVVPLLAARGEQAPVRTASIEEPTAAALAPAAQAPPPAEKTEKKAKRKESKYSDKEALAYFDERWDDATHRHITDIRTTGSYLRIYTDLPETSDNSPASLRLCERGMRYLAELGVKKRVVFVQARTGGNGNPVLANVLGPKDDDCRVTYPKPKS</sequence>
<evidence type="ECO:0000313" key="3">
    <source>
        <dbReference type="Proteomes" id="UP000479526"/>
    </source>
</evidence>
<feature type="region of interest" description="Disordered" evidence="1">
    <location>
        <begin position="57"/>
        <end position="81"/>
    </location>
</feature>
<gene>
    <name evidence="2" type="ORF">GT755_08225</name>
</gene>
<dbReference type="EMBL" id="WXEW01000002">
    <property type="protein sequence ID" value="NAS21670.1"/>
    <property type="molecule type" value="Genomic_DNA"/>
</dbReference>
<dbReference type="AlphaFoldDB" id="A0A7C9MZ32"/>
<reference evidence="2 3" key="1">
    <citation type="submission" date="2020-01" db="EMBL/GenBank/DDBJ databases">
        <title>Herbidospora sp. NEAU-GS84 nov., a novel actinomycete isolated from soil.</title>
        <authorList>
            <person name="Han L."/>
        </authorList>
    </citation>
    <scope>NUCLEOTIDE SEQUENCE [LARGE SCALE GENOMIC DNA]</scope>
    <source>
        <strain evidence="2 3">NEAU-GS84</strain>
    </source>
</reference>
<evidence type="ECO:0000256" key="1">
    <source>
        <dbReference type="SAM" id="MobiDB-lite"/>
    </source>
</evidence>
<name>A0A7C9MZ32_9ACTN</name>
<accession>A0A7C9MZ32</accession>
<dbReference type="Proteomes" id="UP000479526">
    <property type="component" value="Unassembled WGS sequence"/>
</dbReference>
<comment type="caution">
    <text evidence="2">The sequence shown here is derived from an EMBL/GenBank/DDBJ whole genome shotgun (WGS) entry which is preliminary data.</text>
</comment>
<dbReference type="RefSeq" id="WP_161479090.1">
    <property type="nucleotide sequence ID" value="NZ_WXEW01000002.1"/>
</dbReference>